<dbReference type="AlphaFoldDB" id="A0AAP4C7C3"/>
<dbReference type="PANTHER" id="PTHR12526">
    <property type="entry name" value="GLYCOSYLTRANSFERASE"/>
    <property type="match status" value="1"/>
</dbReference>
<dbReference type="GO" id="GO:0016757">
    <property type="term" value="F:glycosyltransferase activity"/>
    <property type="evidence" value="ECO:0007669"/>
    <property type="project" value="UniProtKB-KW"/>
</dbReference>
<dbReference type="InterPro" id="IPR001296">
    <property type="entry name" value="Glyco_trans_1"/>
</dbReference>
<feature type="compositionally biased region" description="Polar residues" evidence="2">
    <location>
        <begin position="634"/>
        <end position="653"/>
    </location>
</feature>
<evidence type="ECO:0000313" key="4">
    <source>
        <dbReference type="EMBL" id="MDK6274448.1"/>
    </source>
</evidence>
<dbReference type="EC" id="2.4.-.-" evidence="4"/>
<proteinExistence type="predicted"/>
<sequence length="659" mass="72925">MNTLGTFFGKLLKREEEPKQEPLTPNGVLPEGEYYTVLWGIADSYGGMTTVSLERTSAFARQDNRRVTILTFAHEQDPVERTKRLRSQGFLDERVRIRNVWHDMRTWPDEMLRRMTGTLHVDESATEDILDAPRSKRERRNIEATRSDSAGKVLQRDVYSSRGKIVLTDRLDMKVRGEAGGRRLTLFGSDGGVIAQWGSATDMYMAWMDVVLGGKRSYVNVDSAFAANLFHRYRRKNVVVTNVMHSSHVRQNPTVEGELVKGKLPMLKNLGAYDAMITLTQKQRADLIDLGFPAASMRRISNPTEDLAGDPEKQRDPHFGASLARLVPAKRVDHTIRAFAQAGREVPGLRLDIYGEGPESETLAELIHGLDASASIQLKGHDQKAKQVYLDASFSLVSSLYEGQGLVTMESMSAGCIPIVYDVDYGPAEIITHGVDGFLVPSGDVEELAETIVKVATMSPQELTVMRRAARERAKDFFEPNIVREWGRVLGELEFGEVSGASFTARALSARFVEAGSDAAEADLELKVKLEATEKGESIELPELQDLSLSWTLRGTSLYRRVPARLKDDTVIVTIPGGTFADLPKGYVDFNVVFRTGRRLYQPRIAVGEAELPVQFGRMRVYSTAHGNLSLQTQAVEPKSSESAEPTEATDSGASAPGA</sequence>
<dbReference type="Proteomes" id="UP001240483">
    <property type="component" value="Unassembled WGS sequence"/>
</dbReference>
<keyword evidence="4" id="KW-0328">Glycosyltransferase</keyword>
<dbReference type="RefSeq" id="WP_285332409.1">
    <property type="nucleotide sequence ID" value="NZ_JASODW010000001.1"/>
</dbReference>
<evidence type="ECO:0000256" key="2">
    <source>
        <dbReference type="SAM" id="MobiDB-lite"/>
    </source>
</evidence>
<keyword evidence="1 4" id="KW-0808">Transferase</keyword>
<dbReference type="SUPFAM" id="SSF53756">
    <property type="entry name" value="UDP-Glycosyltransferase/glycogen phosphorylase"/>
    <property type="match status" value="1"/>
</dbReference>
<feature type="region of interest" description="Disordered" evidence="2">
    <location>
        <begin position="124"/>
        <end position="148"/>
    </location>
</feature>
<dbReference type="Pfam" id="PF00534">
    <property type="entry name" value="Glycos_transf_1"/>
    <property type="match status" value="1"/>
</dbReference>
<dbReference type="EMBL" id="JASODW010000001">
    <property type="protein sequence ID" value="MDK6274448.1"/>
    <property type="molecule type" value="Genomic_DNA"/>
</dbReference>
<feature type="compositionally biased region" description="Basic and acidic residues" evidence="2">
    <location>
        <begin position="131"/>
        <end position="146"/>
    </location>
</feature>
<accession>A0AAP4C7C3</accession>
<name>A0AAP4C7C3_9MICC</name>
<comment type="caution">
    <text evidence="4">The sequence shown here is derived from an EMBL/GenBank/DDBJ whole genome shotgun (WGS) entry which is preliminary data.</text>
</comment>
<reference evidence="4" key="1">
    <citation type="submission" date="2023-05" db="EMBL/GenBank/DDBJ databases">
        <title>Cataloging the Phylogenetic Diversity of Human Bladder Bacteria.</title>
        <authorList>
            <person name="Du J."/>
        </authorList>
    </citation>
    <scope>NUCLEOTIDE SEQUENCE</scope>
    <source>
        <strain evidence="4">UMB9978</strain>
    </source>
</reference>
<protein>
    <submittedName>
        <fullName evidence="4">Glycosyltransferase</fullName>
        <ecNumber evidence="4">2.4.-.-</ecNumber>
    </submittedName>
</protein>
<gene>
    <name evidence="4" type="ORF">QP116_01605</name>
</gene>
<feature type="domain" description="Glycosyl transferase family 1" evidence="3">
    <location>
        <begin position="312"/>
        <end position="472"/>
    </location>
</feature>
<feature type="region of interest" description="Disordered" evidence="2">
    <location>
        <begin position="634"/>
        <end position="659"/>
    </location>
</feature>
<evidence type="ECO:0000313" key="5">
    <source>
        <dbReference type="Proteomes" id="UP001240483"/>
    </source>
</evidence>
<dbReference type="PANTHER" id="PTHR12526:SF630">
    <property type="entry name" value="GLYCOSYLTRANSFERASE"/>
    <property type="match status" value="1"/>
</dbReference>
<organism evidence="4 5">
    <name type="scientific">Pseudoglutamicibacter cumminsii</name>
    <dbReference type="NCBI Taxonomy" id="156979"/>
    <lineage>
        <taxon>Bacteria</taxon>
        <taxon>Bacillati</taxon>
        <taxon>Actinomycetota</taxon>
        <taxon>Actinomycetes</taxon>
        <taxon>Micrococcales</taxon>
        <taxon>Micrococcaceae</taxon>
        <taxon>Pseudoglutamicibacter</taxon>
    </lineage>
</organism>
<evidence type="ECO:0000256" key="1">
    <source>
        <dbReference type="ARBA" id="ARBA00022679"/>
    </source>
</evidence>
<evidence type="ECO:0000259" key="3">
    <source>
        <dbReference type="Pfam" id="PF00534"/>
    </source>
</evidence>
<dbReference type="Gene3D" id="3.40.50.2000">
    <property type="entry name" value="Glycogen Phosphorylase B"/>
    <property type="match status" value="3"/>
</dbReference>